<accession>K5BDB7</accession>
<evidence type="ECO:0000313" key="2">
    <source>
        <dbReference type="Proteomes" id="UP000006265"/>
    </source>
</evidence>
<dbReference type="STRING" id="1122247.GCA_000379865_02453"/>
<dbReference type="EMBL" id="AMRA01000104">
    <property type="protein sequence ID" value="EKF22117.1"/>
    <property type="molecule type" value="Genomic_DNA"/>
</dbReference>
<dbReference type="AlphaFoldDB" id="K5BDB7"/>
<gene>
    <name evidence="1" type="ORF">C731_3864</name>
</gene>
<reference evidence="1 2" key="1">
    <citation type="journal article" date="2012" name="J. Bacteriol.">
        <title>Genome sequence of Mycobacterium hassiacum DSM 44199, a rare source of heat-stable mycobacterial proteins.</title>
        <authorList>
            <person name="Tiago I."/>
            <person name="Maranha A."/>
            <person name="Mendes V."/>
            <person name="Alarico S."/>
            <person name="Moynihan P.J."/>
            <person name="Clarke A.J."/>
            <person name="Macedo-Ribeiro S."/>
            <person name="Pereira P.J."/>
            <person name="Empadinhas N."/>
        </authorList>
    </citation>
    <scope>NUCLEOTIDE SEQUENCE [LARGE SCALE GENOMIC DNA]</scope>
    <source>
        <strain evidence="2">DSM 44199 / CIP 105218 / JCM 12690 / 3849</strain>
    </source>
</reference>
<dbReference type="eggNOG" id="ENOG5033U0A">
    <property type="taxonomic scope" value="Bacteria"/>
</dbReference>
<proteinExistence type="predicted"/>
<comment type="caution">
    <text evidence="1">The sequence shown here is derived from an EMBL/GenBank/DDBJ whole genome shotgun (WGS) entry which is preliminary data.</text>
</comment>
<dbReference type="Proteomes" id="UP000006265">
    <property type="component" value="Unassembled WGS sequence"/>
</dbReference>
<dbReference type="PATRIC" id="fig|1122247.3.peg.3705"/>
<evidence type="ECO:0000313" key="1">
    <source>
        <dbReference type="EMBL" id="EKF22117.1"/>
    </source>
</evidence>
<organism evidence="1 2">
    <name type="scientific">Mycolicibacterium hassiacum (strain DSM 44199 / CIP 105218 / JCM 12690 / 3849)</name>
    <name type="common">Mycobacterium hassiacum</name>
    <dbReference type="NCBI Taxonomy" id="1122247"/>
    <lineage>
        <taxon>Bacteria</taxon>
        <taxon>Bacillati</taxon>
        <taxon>Actinomycetota</taxon>
        <taxon>Actinomycetes</taxon>
        <taxon>Mycobacteriales</taxon>
        <taxon>Mycobacteriaceae</taxon>
        <taxon>Mycolicibacterium</taxon>
    </lineage>
</organism>
<protein>
    <submittedName>
        <fullName evidence="1">Uncharacterized protein</fullName>
    </submittedName>
</protein>
<keyword evidence="2" id="KW-1185">Reference proteome</keyword>
<name>K5BDB7_MYCHD</name>
<sequence length="198" mass="21917">MPADISGEEARDATLMTYIFNCGTDYAEAPGHKDHNEVAYSADEIQRIIDRQRANSWSYSQDVAFVHANGGRLMTTPNGMLMGLGGNWLQDLYSQRAGTTWGDIFMFNIDNPGDPAGALRNIAGSGQMWHATDGGEPKKVDFDLDRVLHHEEIHSQQWARLGYSRFVVEYGAALTGEQLFGIENKFEKEAGVHDGGYA</sequence>
<dbReference type="OrthoDB" id="5191158at2"/>
<dbReference type="RefSeq" id="WP_005630546.1">
    <property type="nucleotide sequence ID" value="NZ_LR026975.1"/>
</dbReference>